<sequence length="155" mass="14954">MNIRSTVVVRAVLLGVSIGAAPALVLAALVGATLGADALGPAVAVVVLAAAVGLLPGAAMGLALAFAPRSVWDRDAHRSLVAGGAAAGAFLVQTLAVAVIGGSGAWLGVSAFGTPAVLLGGWFLSGPVAAPLRRGAAPDPGRVQPVVPATTRPDS</sequence>
<keyword evidence="4" id="KW-1185">Reference proteome</keyword>
<keyword evidence="2" id="KW-0812">Transmembrane</keyword>
<gene>
    <name evidence="3" type="ORF">FHX73_16431</name>
</gene>
<comment type="caution">
    <text evidence="3">The sequence shown here is derived from an EMBL/GenBank/DDBJ whole genome shotgun (WGS) entry which is preliminary data.</text>
</comment>
<protein>
    <submittedName>
        <fullName evidence="3">Uncharacterized protein</fullName>
    </submittedName>
</protein>
<reference evidence="3 4" key="1">
    <citation type="submission" date="2019-06" db="EMBL/GenBank/DDBJ databases">
        <title>Sequencing the genomes of 1000 actinobacteria strains.</title>
        <authorList>
            <person name="Klenk H.-P."/>
        </authorList>
    </citation>
    <scope>NUCLEOTIDE SEQUENCE [LARGE SCALE GENOMIC DNA]</scope>
    <source>
        <strain evidence="3 4">DSM 44826</strain>
    </source>
</reference>
<feature type="transmembrane region" description="Helical" evidence="2">
    <location>
        <begin position="79"/>
        <end position="100"/>
    </location>
</feature>
<dbReference type="AlphaFoldDB" id="A0A561SEK0"/>
<accession>A0A561SEK0</accession>
<organism evidence="3 4">
    <name type="scientific">Kitasatospora viridis</name>
    <dbReference type="NCBI Taxonomy" id="281105"/>
    <lineage>
        <taxon>Bacteria</taxon>
        <taxon>Bacillati</taxon>
        <taxon>Actinomycetota</taxon>
        <taxon>Actinomycetes</taxon>
        <taxon>Kitasatosporales</taxon>
        <taxon>Streptomycetaceae</taxon>
        <taxon>Kitasatospora</taxon>
    </lineage>
</organism>
<dbReference type="RefSeq" id="WP_145911231.1">
    <property type="nucleotide sequence ID" value="NZ_BAAAMZ010000005.1"/>
</dbReference>
<name>A0A561SEK0_9ACTN</name>
<keyword evidence="2" id="KW-1133">Transmembrane helix</keyword>
<evidence type="ECO:0000256" key="1">
    <source>
        <dbReference type="SAM" id="MobiDB-lite"/>
    </source>
</evidence>
<keyword evidence="2" id="KW-0472">Membrane</keyword>
<feature type="region of interest" description="Disordered" evidence="1">
    <location>
        <begin position="135"/>
        <end position="155"/>
    </location>
</feature>
<proteinExistence type="predicted"/>
<feature type="transmembrane region" description="Helical" evidence="2">
    <location>
        <begin position="12"/>
        <end position="36"/>
    </location>
</feature>
<evidence type="ECO:0000313" key="4">
    <source>
        <dbReference type="Proteomes" id="UP000317940"/>
    </source>
</evidence>
<feature type="transmembrane region" description="Helical" evidence="2">
    <location>
        <begin position="106"/>
        <end position="124"/>
    </location>
</feature>
<feature type="transmembrane region" description="Helical" evidence="2">
    <location>
        <begin position="42"/>
        <end position="67"/>
    </location>
</feature>
<dbReference type="EMBL" id="VIWT01000006">
    <property type="protein sequence ID" value="TWF73280.1"/>
    <property type="molecule type" value="Genomic_DNA"/>
</dbReference>
<evidence type="ECO:0000313" key="3">
    <source>
        <dbReference type="EMBL" id="TWF73280.1"/>
    </source>
</evidence>
<evidence type="ECO:0000256" key="2">
    <source>
        <dbReference type="SAM" id="Phobius"/>
    </source>
</evidence>
<dbReference type="Proteomes" id="UP000317940">
    <property type="component" value="Unassembled WGS sequence"/>
</dbReference>